<evidence type="ECO:0000313" key="3">
    <source>
        <dbReference type="Proteomes" id="UP001168640"/>
    </source>
</evidence>
<proteinExistence type="predicted"/>
<feature type="transmembrane region" description="Helical" evidence="1">
    <location>
        <begin position="99"/>
        <end position="120"/>
    </location>
</feature>
<keyword evidence="1" id="KW-0812">Transmembrane</keyword>
<name>A0ABT8W3N9_9GAMM</name>
<evidence type="ECO:0000256" key="1">
    <source>
        <dbReference type="SAM" id="Phobius"/>
    </source>
</evidence>
<dbReference type="RefSeq" id="WP_302910453.1">
    <property type="nucleotide sequence ID" value="NZ_JAUMIS010000002.1"/>
</dbReference>
<accession>A0ABT8W3N9</accession>
<keyword evidence="1" id="KW-0472">Membrane</keyword>
<sequence length="135" mass="14757">MTVDTMEKTRTAMVAVTGVVLFFLANYLCRYLLGFSGVLASVVIAVLIAAYMGFSAARMLERELTPAERSRILWIYGGFLAALFAAFGAWVSSDAGLDTLGVATLLSHYLPYPAFAHVFLSDRMTRLFLGQDDLS</sequence>
<gene>
    <name evidence="2" type="ORF">QVZ43_14155</name>
</gene>
<dbReference type="Proteomes" id="UP001168640">
    <property type="component" value="Unassembled WGS sequence"/>
</dbReference>
<comment type="caution">
    <text evidence="2">The sequence shown here is derived from an EMBL/GenBank/DDBJ whole genome shotgun (WGS) entry which is preliminary data.</text>
</comment>
<organism evidence="2 3">
    <name type="scientific">Marinobacter suaedae</name>
    <dbReference type="NCBI Taxonomy" id="3057675"/>
    <lineage>
        <taxon>Bacteria</taxon>
        <taxon>Pseudomonadati</taxon>
        <taxon>Pseudomonadota</taxon>
        <taxon>Gammaproteobacteria</taxon>
        <taxon>Pseudomonadales</taxon>
        <taxon>Marinobacteraceae</taxon>
        <taxon>Marinobacter</taxon>
    </lineage>
</organism>
<feature type="transmembrane region" description="Helical" evidence="1">
    <location>
        <begin position="12"/>
        <end position="33"/>
    </location>
</feature>
<evidence type="ECO:0000313" key="2">
    <source>
        <dbReference type="EMBL" id="MDO3722863.1"/>
    </source>
</evidence>
<feature type="transmembrane region" description="Helical" evidence="1">
    <location>
        <begin position="72"/>
        <end position="93"/>
    </location>
</feature>
<feature type="transmembrane region" description="Helical" evidence="1">
    <location>
        <begin position="39"/>
        <end position="60"/>
    </location>
</feature>
<dbReference type="EMBL" id="JAUMIS010000002">
    <property type="protein sequence ID" value="MDO3722863.1"/>
    <property type="molecule type" value="Genomic_DNA"/>
</dbReference>
<protein>
    <submittedName>
        <fullName evidence="2">Uncharacterized protein</fullName>
    </submittedName>
</protein>
<reference evidence="2" key="1">
    <citation type="submission" date="2023-07" db="EMBL/GenBank/DDBJ databases">
        <title>Marinobacter sp. chi1 genome sequencing and assembly.</title>
        <authorList>
            <person name="Park S."/>
        </authorList>
    </citation>
    <scope>NUCLEOTIDE SEQUENCE</scope>
    <source>
        <strain evidence="2">Chi1</strain>
    </source>
</reference>
<keyword evidence="3" id="KW-1185">Reference proteome</keyword>
<keyword evidence="1" id="KW-1133">Transmembrane helix</keyword>